<reference evidence="2" key="2">
    <citation type="submission" date="2014-09" db="EMBL/GenBank/DDBJ databases">
        <authorList>
            <person name="Aslett A.Martin."/>
        </authorList>
    </citation>
    <scope>NUCLEOTIDE SEQUENCE</scope>
    <source>
        <strain evidence="2">ED321 Heterogonic</strain>
    </source>
</reference>
<evidence type="ECO:0000313" key="2">
    <source>
        <dbReference type="EMBL" id="CEF60516.2"/>
    </source>
</evidence>
<reference evidence="3" key="1">
    <citation type="submission" date="2014-09" db="EMBL/GenBank/DDBJ databases">
        <authorList>
            <person name="Martin A.A."/>
        </authorList>
    </citation>
    <scope>NUCLEOTIDE SEQUENCE</scope>
    <source>
        <strain evidence="3">ED321</strain>
    </source>
</reference>
<dbReference type="GeneID" id="36385329"/>
<gene>
    <name evidence="2 4 5" type="ORF">SRAE_X000225400</name>
</gene>
<evidence type="ECO:0000256" key="1">
    <source>
        <dbReference type="SAM" id="Phobius"/>
    </source>
</evidence>
<accession>A0A090KSY3</accession>
<dbReference type="EMBL" id="LN609399">
    <property type="protein sequence ID" value="CEF60516.2"/>
    <property type="molecule type" value="Genomic_DNA"/>
</dbReference>
<dbReference type="CTD" id="36385329"/>
<proteinExistence type="predicted"/>
<organism evidence="2">
    <name type="scientific">Strongyloides ratti</name>
    <name type="common">Parasitic roundworm</name>
    <dbReference type="NCBI Taxonomy" id="34506"/>
    <lineage>
        <taxon>Eukaryota</taxon>
        <taxon>Metazoa</taxon>
        <taxon>Ecdysozoa</taxon>
        <taxon>Nematoda</taxon>
        <taxon>Chromadorea</taxon>
        <taxon>Rhabditida</taxon>
        <taxon>Tylenchina</taxon>
        <taxon>Panagrolaimomorpha</taxon>
        <taxon>Strongyloidoidea</taxon>
        <taxon>Strongyloididae</taxon>
        <taxon>Strongyloides</taxon>
    </lineage>
</organism>
<evidence type="ECO:0000313" key="5">
    <source>
        <dbReference type="WormBase" id="SRAE_X000225400"/>
    </source>
</evidence>
<protein>
    <submittedName>
        <fullName evidence="2 4">Uncharacterized protein</fullName>
    </submittedName>
</protein>
<keyword evidence="1" id="KW-1133">Transmembrane helix</keyword>
<dbReference type="RefSeq" id="XP_024499725.1">
    <property type="nucleotide sequence ID" value="XM_024645443.1"/>
</dbReference>
<reference evidence="4" key="3">
    <citation type="submission" date="2020-12" db="UniProtKB">
        <authorList>
            <consortium name="WormBaseParasite"/>
        </authorList>
    </citation>
    <scope>IDENTIFICATION</scope>
</reference>
<dbReference type="WormBase" id="SRAE_X000225400">
    <property type="protein sequence ID" value="SRP10941"/>
    <property type="gene ID" value="WBGene00267835"/>
</dbReference>
<keyword evidence="1" id="KW-0812">Transmembrane</keyword>
<dbReference type="Proteomes" id="UP000035682">
    <property type="component" value="Unplaced"/>
</dbReference>
<dbReference type="AlphaFoldDB" id="A0A090KSY3"/>
<keyword evidence="1" id="KW-0472">Membrane</keyword>
<sequence>MNMNLLNISYFLFFSIVLTVNGFFANCPRVARMIKPCNIYINAVRDHFFEKCHYLLLPSDYANIMQMRKALQSNANALHRINHYISRRFDQRTISYFCQSYKVRYKKPTYLHLYLSNTGTIRRNSMNQNSFGSRFRRFFG</sequence>
<name>A0A090KSY3_STRRB</name>
<evidence type="ECO:0000313" key="4">
    <source>
        <dbReference type="WBParaSite" id="SRAE_X000225400.1"/>
    </source>
</evidence>
<dbReference type="WBParaSite" id="SRAE_X000225400.1">
    <property type="protein sequence ID" value="SRAE_X000225400.1"/>
    <property type="gene ID" value="WBGene00267835"/>
</dbReference>
<keyword evidence="3" id="KW-1185">Reference proteome</keyword>
<evidence type="ECO:0000313" key="3">
    <source>
        <dbReference type="Proteomes" id="UP000035682"/>
    </source>
</evidence>
<feature type="transmembrane region" description="Helical" evidence="1">
    <location>
        <begin position="6"/>
        <end position="25"/>
    </location>
</feature>